<reference evidence="2" key="1">
    <citation type="submission" date="2021-01" db="EMBL/GenBank/DDBJ databases">
        <title>Modified the classification status of verrucomicrobia.</title>
        <authorList>
            <person name="Feng X."/>
        </authorList>
    </citation>
    <scope>NUCLEOTIDE SEQUENCE</scope>
    <source>
        <strain evidence="2">KCTC 22201</strain>
    </source>
</reference>
<dbReference type="EMBL" id="JAENII010000008">
    <property type="protein sequence ID" value="MBK1827710.1"/>
    <property type="molecule type" value="Genomic_DNA"/>
</dbReference>
<evidence type="ECO:0000313" key="2">
    <source>
        <dbReference type="EMBL" id="MBK1827710.1"/>
    </source>
</evidence>
<name>A0A934RBX7_9BACT</name>
<organism evidence="2 3">
    <name type="scientific">Haloferula rosea</name>
    <dbReference type="NCBI Taxonomy" id="490093"/>
    <lineage>
        <taxon>Bacteria</taxon>
        <taxon>Pseudomonadati</taxon>
        <taxon>Verrucomicrobiota</taxon>
        <taxon>Verrucomicrobiia</taxon>
        <taxon>Verrucomicrobiales</taxon>
        <taxon>Verrucomicrobiaceae</taxon>
        <taxon>Haloferula</taxon>
    </lineage>
</organism>
<gene>
    <name evidence="2" type="ORF">JIN81_11825</name>
</gene>
<dbReference type="AlphaFoldDB" id="A0A934RBX7"/>
<evidence type="ECO:0000259" key="1">
    <source>
        <dbReference type="Pfam" id="PF16798"/>
    </source>
</evidence>
<comment type="caution">
    <text evidence="2">The sequence shown here is derived from an EMBL/GenBank/DDBJ whole genome shotgun (WGS) entry which is preliminary data.</text>
</comment>
<dbReference type="InterPro" id="IPR031849">
    <property type="entry name" value="DUF5069"/>
</dbReference>
<dbReference type="RefSeq" id="WP_200279601.1">
    <property type="nucleotide sequence ID" value="NZ_JAENII010000008.1"/>
</dbReference>
<keyword evidence="3" id="KW-1185">Reference proteome</keyword>
<evidence type="ECO:0000313" key="3">
    <source>
        <dbReference type="Proteomes" id="UP000658278"/>
    </source>
</evidence>
<protein>
    <submittedName>
        <fullName evidence="2">DUF5069 domain-containing protein</fullName>
    </submittedName>
</protein>
<proteinExistence type="predicted"/>
<dbReference type="Pfam" id="PF16798">
    <property type="entry name" value="DUF5069"/>
    <property type="match status" value="1"/>
</dbReference>
<accession>A0A934RBX7</accession>
<feature type="domain" description="DUF5069" evidence="1">
    <location>
        <begin position="3"/>
        <end position="136"/>
    </location>
</feature>
<dbReference type="Proteomes" id="UP000658278">
    <property type="component" value="Unassembled WGS sequence"/>
</dbReference>
<sequence>MTLPCSPRNEIDGIVYLPRLCDKIRLHTAGQLDPDYHANLGRGMDLWTCQFLGVDYEALAEVVRSGASDAEALDWARENGTQRPEHEATWWKCYMLTRGFRDDLAERLIARKQESGMEDRTEIQTFMDYIDADEGRL</sequence>